<accession>A0A1S7LQ29</accession>
<proteinExistence type="predicted"/>
<reference evidence="1" key="1">
    <citation type="submission" date="2015-04" db="EMBL/GenBank/DDBJ databases">
        <authorList>
            <person name="Syromyatnikov M.Y."/>
            <person name="Popov V.N."/>
        </authorList>
    </citation>
    <scope>NUCLEOTIDE SEQUENCE</scope>
    <source>
        <strain evidence="1">MO-1</strain>
        <plasmid evidence="1">MAGMO_p1</plasmid>
    </source>
</reference>
<geneLocation type="plasmid" evidence="1">
    <name>MAGMO_p1</name>
</geneLocation>
<organism evidence="1">
    <name type="scientific">Magnetococcus massalia (strain MO-1)</name>
    <dbReference type="NCBI Taxonomy" id="451514"/>
    <lineage>
        <taxon>Bacteria</taxon>
        <taxon>Pseudomonadati</taxon>
        <taxon>Pseudomonadota</taxon>
        <taxon>Magnetococcia</taxon>
        <taxon>Magnetococcales</taxon>
        <taxon>Magnetococcaceae</taxon>
        <taxon>Magnetococcus</taxon>
    </lineage>
</organism>
<evidence type="ECO:0000313" key="1">
    <source>
        <dbReference type="EMBL" id="CRH08304.1"/>
    </source>
</evidence>
<gene>
    <name evidence="1" type="ORF">MAGMO_p10005</name>
</gene>
<dbReference type="AlphaFoldDB" id="A0A1S7LQ29"/>
<keyword evidence="1" id="KW-0614">Plasmid</keyword>
<protein>
    <submittedName>
        <fullName evidence="1">Uncharacterized protein</fullName>
    </submittedName>
</protein>
<name>A0A1S7LQ29_MAGMO</name>
<sequence length="228" mass="26347">MENAIARAGGYTDLEATQYVEKLFQARLTLPTPTIEQLELFIANALDKTPFKEDKQNLSSTLKDLMPPNPRFIKNFINGLIVHHQFALSTSDDELKLRSAENYLSQLVLVHFLRTIFPDAYEIIAQKHEGALAEFIQVCDNAKVLNNERMQFFFTILENPLFTTAQSEGSHNPTPSRLGETRFRRIRSDAWRSRALDTFRTHFKEQFRTYTVAPQANDEYLTIEPYLV</sequence>
<dbReference type="EMBL" id="LO017728">
    <property type="protein sequence ID" value="CRH08304.1"/>
    <property type="molecule type" value="Genomic_DNA"/>
</dbReference>